<dbReference type="SUPFAM" id="SSF56059">
    <property type="entry name" value="Glutathione synthetase ATP-binding domain-like"/>
    <property type="match status" value="1"/>
</dbReference>
<proteinExistence type="predicted"/>
<dbReference type="Proteomes" id="UP000187412">
    <property type="component" value="Unassembled WGS sequence"/>
</dbReference>
<evidence type="ECO:0000313" key="1">
    <source>
        <dbReference type="EMBL" id="OMD48432.1"/>
    </source>
</evidence>
<dbReference type="RefSeq" id="WP_076110674.1">
    <property type="nucleotide sequence ID" value="NZ_MPTB01000012.1"/>
</dbReference>
<keyword evidence="2" id="KW-1185">Reference proteome</keyword>
<organism evidence="1 2">
    <name type="scientific">Paenibacillus borealis</name>
    <dbReference type="NCBI Taxonomy" id="160799"/>
    <lineage>
        <taxon>Bacteria</taxon>
        <taxon>Bacillati</taxon>
        <taxon>Bacillota</taxon>
        <taxon>Bacilli</taxon>
        <taxon>Bacillales</taxon>
        <taxon>Paenibacillaceae</taxon>
        <taxon>Paenibacillus</taxon>
    </lineage>
</organism>
<reference evidence="1 2" key="1">
    <citation type="submission" date="2016-10" db="EMBL/GenBank/DDBJ databases">
        <title>Paenibacillus species isolates.</title>
        <authorList>
            <person name="Beno S.M."/>
        </authorList>
    </citation>
    <scope>NUCLEOTIDE SEQUENCE [LARGE SCALE GENOMIC DNA]</scope>
    <source>
        <strain evidence="1 2">FSL H7-0744</strain>
    </source>
</reference>
<evidence type="ECO:0008006" key="3">
    <source>
        <dbReference type="Google" id="ProtNLM"/>
    </source>
</evidence>
<dbReference type="Gene3D" id="3.30.470.20">
    <property type="entry name" value="ATP-grasp fold, B domain"/>
    <property type="match status" value="1"/>
</dbReference>
<dbReference type="InterPro" id="IPR026838">
    <property type="entry name" value="YheC/D"/>
</dbReference>
<protein>
    <recommendedName>
        <fullName evidence="3">ATP-grasp domain-containing protein</fullName>
    </recommendedName>
</protein>
<gene>
    <name evidence="1" type="ORF">BSK56_11705</name>
</gene>
<dbReference type="Pfam" id="PF14398">
    <property type="entry name" value="ATPgrasp_YheCD"/>
    <property type="match status" value="1"/>
</dbReference>
<sequence length="388" mass="42986">MTETAMGFLGIMTGRRRGNPPIAEPEFCSQLCRVAPLYDLQVLIFHPEGVARDGQSIRGYIWNDGQWQPTLAAPPDILYNRCLYSSLQEKRSAASALAALSRSLPWSRGLPDKWSVYEILRRSRRASAWLPETRLYTGTGDLGTMLAEREDGVFLKPRSGTHGKRTIHAKRLSNNEGGRISLRGRDEANVPFEKGFRTLDEGLGWIHDFIGPRRYIIQPYLHLTGSGGQPFDVRVLMQKNGRGVWTLTGMAVRLGSRGSLTSNLHGGGTAVPAQPFLLAEYGKTGIELMEELAAASALLPPLLEESCGRLGELGLDFGIDEGGRIYLLEANSKPGRTVFRLTGDRRAAKLAAENPLRYARHLLLNSAANRKPSTRQFRYKRENDINGS</sequence>
<accession>A0ABX3HFP1</accession>
<dbReference type="EMBL" id="MPTB01000012">
    <property type="protein sequence ID" value="OMD48432.1"/>
    <property type="molecule type" value="Genomic_DNA"/>
</dbReference>
<comment type="caution">
    <text evidence="1">The sequence shown here is derived from an EMBL/GenBank/DDBJ whole genome shotgun (WGS) entry which is preliminary data.</text>
</comment>
<evidence type="ECO:0000313" key="2">
    <source>
        <dbReference type="Proteomes" id="UP000187412"/>
    </source>
</evidence>
<name>A0ABX3HFP1_PAEBO</name>